<dbReference type="InterPro" id="IPR003439">
    <property type="entry name" value="ABC_transporter-like_ATP-bd"/>
</dbReference>
<feature type="domain" description="ABC transporter" evidence="9">
    <location>
        <begin position="349"/>
        <end position="582"/>
    </location>
</feature>
<dbReference type="PANTHER" id="PTHR43394:SF1">
    <property type="entry name" value="ATP-BINDING CASSETTE SUB-FAMILY B MEMBER 10, MITOCHONDRIAL"/>
    <property type="match status" value="1"/>
</dbReference>
<dbReference type="SMART" id="SM00382">
    <property type="entry name" value="AAA"/>
    <property type="match status" value="1"/>
</dbReference>
<keyword evidence="6 8" id="KW-0472">Membrane</keyword>
<protein>
    <submittedName>
        <fullName evidence="11">ABC transporter ATP-binding protein</fullName>
    </submittedName>
</protein>
<dbReference type="RefSeq" id="WP_349638876.1">
    <property type="nucleotide sequence ID" value="NZ_CP090958.1"/>
</dbReference>
<evidence type="ECO:0000256" key="4">
    <source>
        <dbReference type="ARBA" id="ARBA00022840"/>
    </source>
</evidence>
<name>A0ABY8QT34_9MICO</name>
<dbReference type="Pfam" id="PF00664">
    <property type="entry name" value="ABC_membrane"/>
    <property type="match status" value="1"/>
</dbReference>
<dbReference type="Pfam" id="PF00005">
    <property type="entry name" value="ABC_tran"/>
    <property type="match status" value="1"/>
</dbReference>
<feature type="transmembrane region" description="Helical" evidence="8">
    <location>
        <begin position="163"/>
        <end position="185"/>
    </location>
</feature>
<evidence type="ECO:0000259" key="10">
    <source>
        <dbReference type="PROSITE" id="PS50929"/>
    </source>
</evidence>
<evidence type="ECO:0000256" key="6">
    <source>
        <dbReference type="ARBA" id="ARBA00023136"/>
    </source>
</evidence>
<evidence type="ECO:0000256" key="5">
    <source>
        <dbReference type="ARBA" id="ARBA00022989"/>
    </source>
</evidence>
<dbReference type="PROSITE" id="PS50929">
    <property type="entry name" value="ABC_TM1F"/>
    <property type="match status" value="1"/>
</dbReference>
<reference evidence="11 12" key="1">
    <citation type="submission" date="2023-05" db="EMBL/GenBank/DDBJ databases">
        <title>Lithophilousrod everest ZFBP1038 complete genpme.</title>
        <authorList>
            <person name="Tian M."/>
        </authorList>
    </citation>
    <scope>NUCLEOTIDE SEQUENCE [LARGE SCALE GENOMIC DNA]</scope>
    <source>
        <strain evidence="11 12">ZFBP1038</strain>
    </source>
</reference>
<dbReference type="InterPro" id="IPR036640">
    <property type="entry name" value="ABC1_TM_sf"/>
</dbReference>
<feature type="transmembrane region" description="Helical" evidence="8">
    <location>
        <begin position="273"/>
        <end position="291"/>
    </location>
</feature>
<dbReference type="CDD" id="cd18551">
    <property type="entry name" value="ABC_6TM_LmrA_like"/>
    <property type="match status" value="1"/>
</dbReference>
<dbReference type="InterPro" id="IPR027417">
    <property type="entry name" value="P-loop_NTPase"/>
</dbReference>
<organism evidence="11 12">
    <name type="scientific">Saxibacter everestensis</name>
    <dbReference type="NCBI Taxonomy" id="2909229"/>
    <lineage>
        <taxon>Bacteria</taxon>
        <taxon>Bacillati</taxon>
        <taxon>Actinomycetota</taxon>
        <taxon>Actinomycetes</taxon>
        <taxon>Micrococcales</taxon>
        <taxon>Brevibacteriaceae</taxon>
        <taxon>Saxibacter</taxon>
    </lineage>
</organism>
<sequence>MRTHESRFPRLRILWTFVRPHWRVLAVGLALGLASTAMALASPMVTKWVLDSLGASTSLVQPISVLLGLLILGSAVGYFQWVLLGTLAENIVLDARTSMIRKFLNAKVGEVTKRPSGELVTRVTSDTVLLREATSSSVVELVNGVIALFGTLLMMAFLDLALLGTTITAIAVVAVLIGMLMPGIAKAQEKAQESIGNLGGALEGALRAIRTVKASMAEERQADSIIMNARLSANHSIRSVKREAIAWTFSGAGIQLAIIVILGFGAWRVSQGVLEVSSLIAFLLYAFNLMWPIMGLTQNVSTLQSGIAAAGRIREIEVIEPEIGGSTSPPAEAPAGNPQRDPDQTAAILALSNVTAGYGPESEPAIRGIDLAIPRRGHTAIVGPSGAGKTTLFSLILRFLEPQEGELLLDGQPYSALSNHGIRARLAYVEQETPMVPGTIRDNLLFTHPDASESEVRTALREVRLEEKIDSLPDGVETSLSSSAVSGGQRQRIALARAIMRTPDVLLLDEATAQVDGLTEAAIHDCIRDRASTGAVVTIAHRLSTVIDADTIVVMENGRIRDRGTHDELLTRDELYRDLVKALRIESVAAGSDLRF</sequence>
<feature type="region of interest" description="Disordered" evidence="7">
    <location>
        <begin position="323"/>
        <end position="342"/>
    </location>
</feature>
<evidence type="ECO:0000313" key="12">
    <source>
        <dbReference type="Proteomes" id="UP001209083"/>
    </source>
</evidence>
<evidence type="ECO:0000256" key="1">
    <source>
        <dbReference type="ARBA" id="ARBA00004651"/>
    </source>
</evidence>
<dbReference type="PANTHER" id="PTHR43394">
    <property type="entry name" value="ATP-DEPENDENT PERMEASE MDL1, MITOCHONDRIAL"/>
    <property type="match status" value="1"/>
</dbReference>
<dbReference type="SUPFAM" id="SSF90123">
    <property type="entry name" value="ABC transporter transmembrane region"/>
    <property type="match status" value="1"/>
</dbReference>
<dbReference type="GO" id="GO:0005524">
    <property type="term" value="F:ATP binding"/>
    <property type="evidence" value="ECO:0007669"/>
    <property type="project" value="UniProtKB-KW"/>
</dbReference>
<gene>
    <name evidence="11" type="ORF">LWF01_18665</name>
</gene>
<dbReference type="Proteomes" id="UP001209083">
    <property type="component" value="Chromosome"/>
</dbReference>
<evidence type="ECO:0000259" key="9">
    <source>
        <dbReference type="PROSITE" id="PS50893"/>
    </source>
</evidence>
<comment type="subcellular location">
    <subcellularLocation>
        <location evidence="1">Cell membrane</location>
        <topology evidence="1">Multi-pass membrane protein</topology>
    </subcellularLocation>
</comment>
<evidence type="ECO:0000313" key="11">
    <source>
        <dbReference type="EMBL" id="WGW12078.1"/>
    </source>
</evidence>
<keyword evidence="4 11" id="KW-0067">ATP-binding</keyword>
<feature type="domain" description="ABC transmembrane type-1" evidence="10">
    <location>
        <begin position="26"/>
        <end position="305"/>
    </location>
</feature>
<keyword evidence="5 8" id="KW-1133">Transmembrane helix</keyword>
<evidence type="ECO:0000256" key="3">
    <source>
        <dbReference type="ARBA" id="ARBA00022741"/>
    </source>
</evidence>
<dbReference type="InterPro" id="IPR017871">
    <property type="entry name" value="ABC_transporter-like_CS"/>
</dbReference>
<accession>A0ABY8QT34</accession>
<dbReference type="PROSITE" id="PS50893">
    <property type="entry name" value="ABC_TRANSPORTER_2"/>
    <property type="match status" value="1"/>
</dbReference>
<dbReference type="InterPro" id="IPR039421">
    <property type="entry name" value="Type_1_exporter"/>
</dbReference>
<dbReference type="InterPro" id="IPR011527">
    <property type="entry name" value="ABC1_TM_dom"/>
</dbReference>
<evidence type="ECO:0000256" key="2">
    <source>
        <dbReference type="ARBA" id="ARBA00022692"/>
    </source>
</evidence>
<dbReference type="InterPro" id="IPR003593">
    <property type="entry name" value="AAA+_ATPase"/>
</dbReference>
<feature type="transmembrane region" description="Helical" evidence="8">
    <location>
        <begin position="244"/>
        <end position="267"/>
    </location>
</feature>
<dbReference type="SUPFAM" id="SSF52540">
    <property type="entry name" value="P-loop containing nucleoside triphosphate hydrolases"/>
    <property type="match status" value="1"/>
</dbReference>
<proteinExistence type="predicted"/>
<dbReference type="Gene3D" id="3.40.50.300">
    <property type="entry name" value="P-loop containing nucleotide triphosphate hydrolases"/>
    <property type="match status" value="1"/>
</dbReference>
<evidence type="ECO:0000256" key="8">
    <source>
        <dbReference type="SAM" id="Phobius"/>
    </source>
</evidence>
<dbReference type="PROSITE" id="PS00211">
    <property type="entry name" value="ABC_TRANSPORTER_1"/>
    <property type="match status" value="1"/>
</dbReference>
<dbReference type="Gene3D" id="1.20.1560.10">
    <property type="entry name" value="ABC transporter type 1, transmembrane domain"/>
    <property type="match status" value="1"/>
</dbReference>
<dbReference type="EMBL" id="CP090958">
    <property type="protein sequence ID" value="WGW12078.1"/>
    <property type="molecule type" value="Genomic_DNA"/>
</dbReference>
<feature type="transmembrane region" description="Helical" evidence="8">
    <location>
        <begin position="63"/>
        <end position="93"/>
    </location>
</feature>
<keyword evidence="12" id="KW-1185">Reference proteome</keyword>
<evidence type="ECO:0000256" key="7">
    <source>
        <dbReference type="SAM" id="MobiDB-lite"/>
    </source>
</evidence>
<keyword evidence="2 8" id="KW-0812">Transmembrane</keyword>
<keyword evidence="3" id="KW-0547">Nucleotide-binding</keyword>